<dbReference type="EMBL" id="AMQN01003352">
    <property type="status" value="NOT_ANNOTATED_CDS"/>
    <property type="molecule type" value="Genomic_DNA"/>
</dbReference>
<organism evidence="2">
    <name type="scientific">Capitella teleta</name>
    <name type="common">Polychaete worm</name>
    <dbReference type="NCBI Taxonomy" id="283909"/>
    <lineage>
        <taxon>Eukaryota</taxon>
        <taxon>Metazoa</taxon>
        <taxon>Spiralia</taxon>
        <taxon>Lophotrochozoa</taxon>
        <taxon>Annelida</taxon>
        <taxon>Polychaeta</taxon>
        <taxon>Sedentaria</taxon>
        <taxon>Scolecida</taxon>
        <taxon>Capitellidae</taxon>
        <taxon>Capitella</taxon>
    </lineage>
</organism>
<evidence type="ECO:0000256" key="1">
    <source>
        <dbReference type="SAM" id="SignalP"/>
    </source>
</evidence>
<keyword evidence="1" id="KW-0732">Signal</keyword>
<evidence type="ECO:0000313" key="3">
    <source>
        <dbReference type="EnsemblMetazoa" id="CapteP220549"/>
    </source>
</evidence>
<reference evidence="2 4" key="2">
    <citation type="journal article" date="2013" name="Nature">
        <title>Insights into bilaterian evolution from three spiralian genomes.</title>
        <authorList>
            <person name="Simakov O."/>
            <person name="Marletaz F."/>
            <person name="Cho S.J."/>
            <person name="Edsinger-Gonzales E."/>
            <person name="Havlak P."/>
            <person name="Hellsten U."/>
            <person name="Kuo D.H."/>
            <person name="Larsson T."/>
            <person name="Lv J."/>
            <person name="Arendt D."/>
            <person name="Savage R."/>
            <person name="Osoegawa K."/>
            <person name="de Jong P."/>
            <person name="Grimwood J."/>
            <person name="Chapman J.A."/>
            <person name="Shapiro H."/>
            <person name="Aerts A."/>
            <person name="Otillar R.P."/>
            <person name="Terry A.Y."/>
            <person name="Boore J.L."/>
            <person name="Grigoriev I.V."/>
            <person name="Lindberg D.R."/>
            <person name="Seaver E.C."/>
            <person name="Weisblat D.A."/>
            <person name="Putnam N.H."/>
            <person name="Rokhsar D.S."/>
        </authorList>
    </citation>
    <scope>NUCLEOTIDE SEQUENCE</scope>
    <source>
        <strain evidence="2 4">I ESC-2004</strain>
    </source>
</reference>
<evidence type="ECO:0000313" key="4">
    <source>
        <dbReference type="Proteomes" id="UP000014760"/>
    </source>
</evidence>
<dbReference type="Proteomes" id="UP000014760">
    <property type="component" value="Unassembled WGS sequence"/>
</dbReference>
<feature type="signal peptide" evidence="1">
    <location>
        <begin position="1"/>
        <end position="27"/>
    </location>
</feature>
<dbReference type="HOGENOM" id="CLU_1645348_0_0_1"/>
<evidence type="ECO:0000313" key="2">
    <source>
        <dbReference type="EMBL" id="ELT88832.1"/>
    </source>
</evidence>
<gene>
    <name evidence="2" type="ORF">CAPTEDRAFT_220549</name>
</gene>
<dbReference type="AlphaFoldDB" id="R7TBH3"/>
<keyword evidence="4" id="KW-1185">Reference proteome</keyword>
<dbReference type="EnsemblMetazoa" id="CapteT220549">
    <property type="protein sequence ID" value="CapteP220549"/>
    <property type="gene ID" value="CapteG220549"/>
</dbReference>
<dbReference type="EMBL" id="KB311659">
    <property type="protein sequence ID" value="ELT88832.1"/>
    <property type="molecule type" value="Genomic_DNA"/>
</dbReference>
<name>R7TBH3_CAPTE</name>
<reference evidence="4" key="1">
    <citation type="submission" date="2012-12" db="EMBL/GenBank/DDBJ databases">
        <authorList>
            <person name="Hellsten U."/>
            <person name="Grimwood J."/>
            <person name="Chapman J.A."/>
            <person name="Shapiro H."/>
            <person name="Aerts A."/>
            <person name="Otillar R.P."/>
            <person name="Terry A.Y."/>
            <person name="Boore J.L."/>
            <person name="Simakov O."/>
            <person name="Marletaz F."/>
            <person name="Cho S.-J."/>
            <person name="Edsinger-Gonzales E."/>
            <person name="Havlak P."/>
            <person name="Kuo D.-H."/>
            <person name="Larsson T."/>
            <person name="Lv J."/>
            <person name="Arendt D."/>
            <person name="Savage R."/>
            <person name="Osoegawa K."/>
            <person name="de Jong P."/>
            <person name="Lindberg D.R."/>
            <person name="Seaver E.C."/>
            <person name="Weisblat D.A."/>
            <person name="Putnam N.H."/>
            <person name="Grigoriev I.V."/>
            <person name="Rokhsar D.S."/>
        </authorList>
    </citation>
    <scope>NUCLEOTIDE SEQUENCE</scope>
    <source>
        <strain evidence="4">I ESC-2004</strain>
    </source>
</reference>
<accession>R7TBH3</accession>
<feature type="chain" id="PRO_5008786841" evidence="1">
    <location>
        <begin position="28"/>
        <end position="161"/>
    </location>
</feature>
<protein>
    <submittedName>
        <fullName evidence="2 3">Uncharacterized protein</fullName>
    </submittedName>
</protein>
<proteinExistence type="predicted"/>
<sequence>MSWSSFLVVFVTTSLVSILTYLPVTSSASISEVQEVNARSPRIARSASSSSYEWLCPTATCAPVSPDCTEVEYMVFEYDVLLGSRSVNVRCQTCEYCLDMPFRLRRSSSTTRRRHTHSCSRLRCPIVVDACSDVRLTDVFVNDRYCKKCAACYDNMLITDH</sequence>
<dbReference type="OrthoDB" id="10624654at2759"/>
<reference evidence="3" key="3">
    <citation type="submission" date="2015-06" db="UniProtKB">
        <authorList>
            <consortium name="EnsemblMetazoa"/>
        </authorList>
    </citation>
    <scope>IDENTIFICATION</scope>
</reference>